<keyword evidence="7" id="KW-0067">ATP-binding</keyword>
<keyword evidence="12" id="KW-1185">Reference proteome</keyword>
<comment type="catalytic activity">
    <reaction evidence="1">
        <text>ATP + protein L-histidine = ADP + protein N-phospho-L-histidine.</text>
        <dbReference type="EC" id="2.7.13.3"/>
    </reaction>
</comment>
<dbReference type="Pfam" id="PF07730">
    <property type="entry name" value="HisKA_3"/>
    <property type="match status" value="1"/>
</dbReference>
<reference evidence="11 12" key="1">
    <citation type="submission" date="2018-09" db="EMBL/GenBank/DDBJ databases">
        <title>YIM 75507 draft genome.</title>
        <authorList>
            <person name="Tang S."/>
            <person name="Feng Y."/>
        </authorList>
    </citation>
    <scope>NUCLEOTIDE SEQUENCE [LARGE SCALE GENOMIC DNA]</scope>
    <source>
        <strain evidence="11 12">YIM 75507</strain>
    </source>
</reference>
<dbReference type="EC" id="2.7.13.3" evidence="2"/>
<dbReference type="GO" id="GO:0016020">
    <property type="term" value="C:membrane"/>
    <property type="evidence" value="ECO:0007669"/>
    <property type="project" value="InterPro"/>
</dbReference>
<accession>A0A3A4A7Q9</accession>
<keyword evidence="9" id="KW-0812">Transmembrane</keyword>
<keyword evidence="5" id="KW-0547">Nucleotide-binding</keyword>
<dbReference type="GO" id="GO:0005524">
    <property type="term" value="F:ATP binding"/>
    <property type="evidence" value="ECO:0007669"/>
    <property type="project" value="UniProtKB-KW"/>
</dbReference>
<feature type="transmembrane region" description="Helical" evidence="9">
    <location>
        <begin position="37"/>
        <end position="58"/>
    </location>
</feature>
<keyword evidence="9" id="KW-0472">Membrane</keyword>
<dbReference type="PANTHER" id="PTHR24421">
    <property type="entry name" value="NITRATE/NITRITE SENSOR PROTEIN NARX-RELATED"/>
    <property type="match status" value="1"/>
</dbReference>
<evidence type="ECO:0000256" key="2">
    <source>
        <dbReference type="ARBA" id="ARBA00012438"/>
    </source>
</evidence>
<dbReference type="InterPro" id="IPR011712">
    <property type="entry name" value="Sig_transdc_His_kin_sub3_dim/P"/>
</dbReference>
<evidence type="ECO:0000259" key="10">
    <source>
        <dbReference type="Pfam" id="PF07730"/>
    </source>
</evidence>
<dbReference type="OrthoDB" id="227596at2"/>
<comment type="caution">
    <text evidence="11">The sequence shown here is derived from an EMBL/GenBank/DDBJ whole genome shotgun (WGS) entry which is preliminary data.</text>
</comment>
<dbReference type="CDD" id="cd16917">
    <property type="entry name" value="HATPase_UhpB-NarQ-NarX-like"/>
    <property type="match status" value="1"/>
</dbReference>
<evidence type="ECO:0000256" key="5">
    <source>
        <dbReference type="ARBA" id="ARBA00022741"/>
    </source>
</evidence>
<dbReference type="AlphaFoldDB" id="A0A3A4A7Q9"/>
<gene>
    <name evidence="11" type="ORF">D5H75_34175</name>
</gene>
<dbReference type="InterPro" id="IPR050482">
    <property type="entry name" value="Sensor_HK_TwoCompSys"/>
</dbReference>
<keyword evidence="9" id="KW-1133">Transmembrane helix</keyword>
<dbReference type="Gene3D" id="1.20.5.1930">
    <property type="match status" value="1"/>
</dbReference>
<keyword evidence="3" id="KW-0597">Phosphoprotein</keyword>
<feature type="transmembrane region" description="Helical" evidence="9">
    <location>
        <begin position="89"/>
        <end position="115"/>
    </location>
</feature>
<dbReference type="EMBL" id="QZEY01000020">
    <property type="protein sequence ID" value="RJL23027.1"/>
    <property type="molecule type" value="Genomic_DNA"/>
</dbReference>
<dbReference type="GO" id="GO:0000155">
    <property type="term" value="F:phosphorelay sensor kinase activity"/>
    <property type="evidence" value="ECO:0007669"/>
    <property type="project" value="InterPro"/>
</dbReference>
<dbReference type="PANTHER" id="PTHR24421:SF10">
    <property type="entry name" value="NITRATE_NITRITE SENSOR PROTEIN NARQ"/>
    <property type="match status" value="1"/>
</dbReference>
<dbReference type="Proteomes" id="UP000265768">
    <property type="component" value="Unassembled WGS sequence"/>
</dbReference>
<keyword evidence="4" id="KW-0808">Transferase</keyword>
<organism evidence="11 12">
    <name type="scientific">Bailinhaonella thermotolerans</name>
    <dbReference type="NCBI Taxonomy" id="1070861"/>
    <lineage>
        <taxon>Bacteria</taxon>
        <taxon>Bacillati</taxon>
        <taxon>Actinomycetota</taxon>
        <taxon>Actinomycetes</taxon>
        <taxon>Streptosporangiales</taxon>
        <taxon>Streptosporangiaceae</taxon>
        <taxon>Bailinhaonella</taxon>
    </lineage>
</organism>
<evidence type="ECO:0000256" key="4">
    <source>
        <dbReference type="ARBA" id="ARBA00022679"/>
    </source>
</evidence>
<protein>
    <recommendedName>
        <fullName evidence="2">histidine kinase</fullName>
        <ecNumber evidence="2">2.7.13.3</ecNumber>
    </recommendedName>
</protein>
<feature type="domain" description="Signal transduction histidine kinase subgroup 3 dimerisation and phosphoacceptor" evidence="10">
    <location>
        <begin position="203"/>
        <end position="268"/>
    </location>
</feature>
<evidence type="ECO:0000313" key="12">
    <source>
        <dbReference type="Proteomes" id="UP000265768"/>
    </source>
</evidence>
<evidence type="ECO:0000256" key="3">
    <source>
        <dbReference type="ARBA" id="ARBA00022553"/>
    </source>
</evidence>
<dbReference type="SUPFAM" id="SSF55874">
    <property type="entry name" value="ATPase domain of HSP90 chaperone/DNA topoisomerase II/histidine kinase"/>
    <property type="match status" value="1"/>
</dbReference>
<dbReference type="InterPro" id="IPR036890">
    <property type="entry name" value="HATPase_C_sf"/>
</dbReference>
<evidence type="ECO:0000256" key="7">
    <source>
        <dbReference type="ARBA" id="ARBA00022840"/>
    </source>
</evidence>
<evidence type="ECO:0000256" key="8">
    <source>
        <dbReference type="ARBA" id="ARBA00023012"/>
    </source>
</evidence>
<dbReference type="GO" id="GO:0046983">
    <property type="term" value="F:protein dimerization activity"/>
    <property type="evidence" value="ECO:0007669"/>
    <property type="project" value="InterPro"/>
</dbReference>
<evidence type="ECO:0000313" key="11">
    <source>
        <dbReference type="EMBL" id="RJL23027.1"/>
    </source>
</evidence>
<evidence type="ECO:0000256" key="9">
    <source>
        <dbReference type="SAM" id="Phobius"/>
    </source>
</evidence>
<proteinExistence type="predicted"/>
<sequence>MSGAPELPWLLPAILLSDPDPDSGGPARPRRTVGDRIVDGLVLGAAALMAVFLAWVQLSAAGPTPEVVVDVIGGAFACAALTVRRRWPVAVALALAPVSLVSISCSGAVGSALVTVAVHRRLPVAAGVSVLHLATGLGFALYRPNPDMPFWGTAIVTVLLYTALLIWGLFIRARRHLVLSLRERAARAESEQRLRVAQARQLERARIAREMHDVLAHRISLLSVHAGALEYNPDAPPAEIARAAGVIRDSAHQALQDLREVIGVLRDEAGPDPDRPQPTVADLPALVEESRQAGTRVRLDCRAGPDVPPGIGRTAYRVVQEGLTNARKHAPGFAVNVRVDGGRGAGLTVEVRNGVPSGGGRAEIPGAGLGLVGLVERVHLAGGTLEHGRTGGEFALRAWLPWPG</sequence>
<name>A0A3A4A7Q9_9ACTN</name>
<evidence type="ECO:0000256" key="6">
    <source>
        <dbReference type="ARBA" id="ARBA00022777"/>
    </source>
</evidence>
<dbReference type="Gene3D" id="3.30.565.10">
    <property type="entry name" value="Histidine kinase-like ATPase, C-terminal domain"/>
    <property type="match status" value="1"/>
</dbReference>
<evidence type="ECO:0000256" key="1">
    <source>
        <dbReference type="ARBA" id="ARBA00000085"/>
    </source>
</evidence>
<feature type="transmembrane region" description="Helical" evidence="9">
    <location>
        <begin position="122"/>
        <end position="142"/>
    </location>
</feature>
<keyword evidence="8" id="KW-0902">Two-component regulatory system</keyword>
<keyword evidence="6 11" id="KW-0418">Kinase</keyword>
<dbReference type="RefSeq" id="WP_119930725.1">
    <property type="nucleotide sequence ID" value="NZ_QZEY01000020.1"/>
</dbReference>
<feature type="transmembrane region" description="Helical" evidence="9">
    <location>
        <begin position="148"/>
        <end position="170"/>
    </location>
</feature>